<name>A7EL46_SCLS1</name>
<reference evidence="2" key="1">
    <citation type="journal article" date="2011" name="PLoS Genet.">
        <title>Genomic analysis of the necrotrophic fungal pathogens Sclerotinia sclerotiorum and Botrytis cinerea.</title>
        <authorList>
            <person name="Amselem J."/>
            <person name="Cuomo C.A."/>
            <person name="van Kan J.A."/>
            <person name="Viaud M."/>
            <person name="Benito E.P."/>
            <person name="Couloux A."/>
            <person name="Coutinho P.M."/>
            <person name="de Vries R.P."/>
            <person name="Dyer P.S."/>
            <person name="Fillinger S."/>
            <person name="Fournier E."/>
            <person name="Gout L."/>
            <person name="Hahn M."/>
            <person name="Kohn L."/>
            <person name="Lapalu N."/>
            <person name="Plummer K.M."/>
            <person name="Pradier J.M."/>
            <person name="Quevillon E."/>
            <person name="Sharon A."/>
            <person name="Simon A."/>
            <person name="ten Have A."/>
            <person name="Tudzynski B."/>
            <person name="Tudzynski P."/>
            <person name="Wincker P."/>
            <person name="Andrew M."/>
            <person name="Anthouard V."/>
            <person name="Beever R.E."/>
            <person name="Beffa R."/>
            <person name="Benoit I."/>
            <person name="Bouzid O."/>
            <person name="Brault B."/>
            <person name="Chen Z."/>
            <person name="Choquer M."/>
            <person name="Collemare J."/>
            <person name="Cotton P."/>
            <person name="Danchin E.G."/>
            <person name="Da Silva C."/>
            <person name="Gautier A."/>
            <person name="Giraud C."/>
            <person name="Giraud T."/>
            <person name="Gonzalez C."/>
            <person name="Grossetete S."/>
            <person name="Guldener U."/>
            <person name="Henrissat B."/>
            <person name="Howlett B.J."/>
            <person name="Kodira C."/>
            <person name="Kretschmer M."/>
            <person name="Lappartient A."/>
            <person name="Leroch M."/>
            <person name="Levis C."/>
            <person name="Mauceli E."/>
            <person name="Neuveglise C."/>
            <person name="Oeser B."/>
            <person name="Pearson M."/>
            <person name="Poulain J."/>
            <person name="Poussereau N."/>
            <person name="Quesneville H."/>
            <person name="Rascle C."/>
            <person name="Schumacher J."/>
            <person name="Segurens B."/>
            <person name="Sexton A."/>
            <person name="Silva E."/>
            <person name="Sirven C."/>
            <person name="Soanes D.M."/>
            <person name="Talbot N.J."/>
            <person name="Templeton M."/>
            <person name="Yandava C."/>
            <person name="Yarden O."/>
            <person name="Zeng Q."/>
            <person name="Rollins J.A."/>
            <person name="Lebrun M.H."/>
            <person name="Dickman M."/>
        </authorList>
    </citation>
    <scope>NUCLEOTIDE SEQUENCE [LARGE SCALE GENOMIC DNA]</scope>
    <source>
        <strain evidence="2">ATCC 18683 / 1980 / Ss-1</strain>
    </source>
</reference>
<proteinExistence type="predicted"/>
<dbReference type="HOGENOM" id="CLU_2110448_0_0_1"/>
<gene>
    <name evidence="1" type="ORF">SS1G_06043</name>
</gene>
<sequence length="115" mass="13306">MTDSTGKNALATSEEVKHPLAVWIHGKTIEYPMGSWKTWEIWICAWGMSLERPEQSGWMISVGMFARRTSKTSWAALKGDPQYTRTGVRAKMNENGKKRRVRPRWGRLGTYAFQW</sequence>
<keyword evidence="2" id="KW-1185">Reference proteome</keyword>
<organism evidence="1 2">
    <name type="scientific">Sclerotinia sclerotiorum (strain ATCC 18683 / 1980 / Ss-1)</name>
    <name type="common">White mold</name>
    <name type="synonym">Whetzelinia sclerotiorum</name>
    <dbReference type="NCBI Taxonomy" id="665079"/>
    <lineage>
        <taxon>Eukaryota</taxon>
        <taxon>Fungi</taxon>
        <taxon>Dikarya</taxon>
        <taxon>Ascomycota</taxon>
        <taxon>Pezizomycotina</taxon>
        <taxon>Leotiomycetes</taxon>
        <taxon>Helotiales</taxon>
        <taxon>Sclerotiniaceae</taxon>
        <taxon>Sclerotinia</taxon>
    </lineage>
</organism>
<dbReference type="KEGG" id="ssl:SS1G_06043"/>
<dbReference type="AlphaFoldDB" id="A7EL46"/>
<dbReference type="RefSeq" id="XP_001593121.1">
    <property type="nucleotide sequence ID" value="XM_001593071.1"/>
</dbReference>
<evidence type="ECO:0000313" key="2">
    <source>
        <dbReference type="Proteomes" id="UP000001312"/>
    </source>
</evidence>
<evidence type="ECO:0000313" key="1">
    <source>
        <dbReference type="EMBL" id="EDO03562.1"/>
    </source>
</evidence>
<dbReference type="Proteomes" id="UP000001312">
    <property type="component" value="Unassembled WGS sequence"/>
</dbReference>
<protein>
    <submittedName>
        <fullName evidence="1">Uncharacterized protein</fullName>
    </submittedName>
</protein>
<accession>A7EL46</accession>
<dbReference type="EMBL" id="CH476627">
    <property type="protein sequence ID" value="EDO03562.1"/>
    <property type="molecule type" value="Genomic_DNA"/>
</dbReference>
<dbReference type="InParanoid" id="A7EL46"/>
<dbReference type="GeneID" id="5489496"/>